<evidence type="ECO:0000313" key="7">
    <source>
        <dbReference type="EMBL" id="NOJ77556.1"/>
    </source>
</evidence>
<accession>A0A7Y4IEG9</accession>
<evidence type="ECO:0000259" key="5">
    <source>
        <dbReference type="Pfam" id="PF07631"/>
    </source>
</evidence>
<dbReference type="Pfam" id="PF07624">
    <property type="entry name" value="PSD2"/>
    <property type="match status" value="1"/>
</dbReference>
<feature type="domain" description="DUF1592" evidence="5">
    <location>
        <begin position="222"/>
        <end position="349"/>
    </location>
</feature>
<dbReference type="AlphaFoldDB" id="A0A7Y4IEG9"/>
<dbReference type="InterPro" id="IPR013039">
    <property type="entry name" value="DUF1588"/>
</dbReference>
<dbReference type="Pfam" id="PF07637">
    <property type="entry name" value="PSD5"/>
    <property type="match status" value="1"/>
</dbReference>
<name>A0A7Y4IEG9_MYXXA</name>
<comment type="caution">
    <text evidence="7">The sequence shown here is derived from an EMBL/GenBank/DDBJ whole genome shotgun (WGS) entry which is preliminary data.</text>
</comment>
<dbReference type="InterPro" id="IPR013036">
    <property type="entry name" value="DUF1587"/>
</dbReference>
<evidence type="ECO:0000259" key="6">
    <source>
        <dbReference type="Pfam" id="PF07637"/>
    </source>
</evidence>
<dbReference type="Pfam" id="PF07626">
    <property type="entry name" value="PSD3"/>
    <property type="match status" value="1"/>
</dbReference>
<dbReference type="Pfam" id="PF07631">
    <property type="entry name" value="PSD4"/>
    <property type="match status" value="1"/>
</dbReference>
<reference evidence="7 8" key="1">
    <citation type="submission" date="2020-05" db="EMBL/GenBank/DDBJ databases">
        <authorList>
            <person name="Whitworth D."/>
        </authorList>
    </citation>
    <scope>NUCLEOTIDE SEQUENCE [LARGE SCALE GENOMIC DNA]</scope>
    <source>
        <strain evidence="7 8">AM005</strain>
    </source>
</reference>
<dbReference type="PROSITE" id="PS51257">
    <property type="entry name" value="PROKAR_LIPOPROTEIN"/>
    <property type="match status" value="1"/>
</dbReference>
<organism evidence="7 8">
    <name type="scientific">Myxococcus xanthus</name>
    <dbReference type="NCBI Taxonomy" id="34"/>
    <lineage>
        <taxon>Bacteria</taxon>
        <taxon>Pseudomonadati</taxon>
        <taxon>Myxococcota</taxon>
        <taxon>Myxococcia</taxon>
        <taxon>Myxococcales</taxon>
        <taxon>Cystobacterineae</taxon>
        <taxon>Myxococcaceae</taxon>
        <taxon>Myxococcus</taxon>
    </lineage>
</organism>
<dbReference type="Pfam" id="PF07627">
    <property type="entry name" value="PSCyt3"/>
    <property type="match status" value="1"/>
</dbReference>
<feature type="domain" description="DUF1585" evidence="2">
    <location>
        <begin position="480"/>
        <end position="551"/>
    </location>
</feature>
<dbReference type="Proteomes" id="UP000533080">
    <property type="component" value="Unassembled WGS sequence"/>
</dbReference>
<feature type="domain" description="DUF1588" evidence="4">
    <location>
        <begin position="368"/>
        <end position="464"/>
    </location>
</feature>
<evidence type="ECO:0000256" key="1">
    <source>
        <dbReference type="SAM" id="MobiDB-lite"/>
    </source>
</evidence>
<feature type="region of interest" description="Disordered" evidence="1">
    <location>
        <begin position="29"/>
        <end position="59"/>
    </location>
</feature>
<dbReference type="InterPro" id="IPR013042">
    <property type="entry name" value="DUF1592"/>
</dbReference>
<evidence type="ECO:0000259" key="3">
    <source>
        <dbReference type="Pfam" id="PF07626"/>
    </source>
</evidence>
<protein>
    <submittedName>
        <fullName evidence="7">DUF1592 domain-containing protein</fullName>
    </submittedName>
</protein>
<evidence type="ECO:0000259" key="4">
    <source>
        <dbReference type="Pfam" id="PF07627"/>
    </source>
</evidence>
<feature type="domain" description="DUF1595" evidence="6">
    <location>
        <begin position="148"/>
        <end position="209"/>
    </location>
</feature>
<dbReference type="RefSeq" id="WP_171440036.1">
    <property type="nucleotide sequence ID" value="NZ_JABFNS010000056.1"/>
</dbReference>
<gene>
    <name evidence="7" type="ORF">HNV28_04240</name>
</gene>
<dbReference type="InterPro" id="IPR013043">
    <property type="entry name" value="DUF1595"/>
</dbReference>
<proteinExistence type="predicted"/>
<evidence type="ECO:0000259" key="2">
    <source>
        <dbReference type="Pfam" id="PF07624"/>
    </source>
</evidence>
<sequence length="562" mass="61509">MHRRRGGWLFLAGASLALLVTSCTDDGPVARVKPDEEVPGEPGPPGQPPVAGECESAPRNPRRVTLHRLNRAEYNATVRDLLGDTTQPAQDFPIDDHGYGFDNIADVLSLSPLLMEKYSSAAERLVNDAWTRGVFNSCALDPLNPAPCAHEILSNFARRAWRRPVQQAEVDKLMTFVTLASQHADPPEVGVKLALRSVLVSPHFLFRVEKNAPPGSTEPYTLDNFELASRLSYFLWSSMPDDALFAAAEAGKLSDPAEVEAQVRRMLADPKARALVENFAGQWLFTRALGTAVPDGTLYGAFNEELRAAMRTETELFFAEFISSDLKLKDLIDAPFTYVNDSLAAHYGLPLPGSPTHKRVDLTGHPERSGIFGKGSLLTVTSNPDRTSPVQRGVWVLEQLLCSAPPPPPPNVENLPPPITPDMTMKERMALHRSAPACQGCHRLMDPLGLAMENFDPIGRWRLQEVSGAPVDATGDLPDGAILNGVRDMQTYLKEDPKLTNCITEHMLTYATGRGLDEADHCAVKDVAKKAEARGGRLVDYILSIVSSSHFTQRGAEEEQTP</sequence>
<dbReference type="EMBL" id="JABFNT010000009">
    <property type="protein sequence ID" value="NOJ77556.1"/>
    <property type="molecule type" value="Genomic_DNA"/>
</dbReference>
<feature type="domain" description="DUF1587" evidence="3">
    <location>
        <begin position="68"/>
        <end position="130"/>
    </location>
</feature>
<evidence type="ECO:0000313" key="8">
    <source>
        <dbReference type="Proteomes" id="UP000533080"/>
    </source>
</evidence>
<dbReference type="InterPro" id="IPR011478">
    <property type="entry name" value="DUF1585"/>
</dbReference>